<keyword evidence="3" id="KW-1185">Reference proteome</keyword>
<keyword evidence="1" id="KW-0472">Membrane</keyword>
<sequence length="59" mass="6700">MIKARLIITIASAVLLVAWLFKVDYSDLSYKNNSTAYLGILIMILLVIFGIRQLTKNKK</sequence>
<organism evidence="2 3">
    <name type="scientific">Flavivirga eckloniae</name>
    <dbReference type="NCBI Taxonomy" id="1803846"/>
    <lineage>
        <taxon>Bacteria</taxon>
        <taxon>Pseudomonadati</taxon>
        <taxon>Bacteroidota</taxon>
        <taxon>Flavobacteriia</taxon>
        <taxon>Flavobacteriales</taxon>
        <taxon>Flavobacteriaceae</taxon>
        <taxon>Flavivirga</taxon>
    </lineage>
</organism>
<keyword evidence="1" id="KW-1133">Transmembrane helix</keyword>
<evidence type="ECO:0000313" key="3">
    <source>
        <dbReference type="Proteomes" id="UP000235826"/>
    </source>
</evidence>
<dbReference type="Proteomes" id="UP000235826">
    <property type="component" value="Chromosome"/>
</dbReference>
<dbReference type="AlphaFoldDB" id="A0A2K9PMH8"/>
<name>A0A2K9PMH8_9FLAO</name>
<keyword evidence="1" id="KW-0812">Transmembrane</keyword>
<protein>
    <submittedName>
        <fullName evidence="2">Uncharacterized protein</fullName>
    </submittedName>
</protein>
<evidence type="ECO:0000313" key="2">
    <source>
        <dbReference type="EMBL" id="AUP77777.1"/>
    </source>
</evidence>
<dbReference type="EMBL" id="CP025791">
    <property type="protein sequence ID" value="AUP77777.1"/>
    <property type="molecule type" value="Genomic_DNA"/>
</dbReference>
<feature type="transmembrane region" description="Helical" evidence="1">
    <location>
        <begin position="36"/>
        <end position="55"/>
    </location>
</feature>
<accession>A0A2K9PMH8</accession>
<evidence type="ECO:0000256" key="1">
    <source>
        <dbReference type="SAM" id="Phobius"/>
    </source>
</evidence>
<dbReference type="KEGG" id="fek:C1H87_03220"/>
<reference evidence="2 3" key="1">
    <citation type="submission" date="2018-01" db="EMBL/GenBank/DDBJ databases">
        <title>Complete genome sequence of Flavivirga eckloniae ECD14 isolated from seaweed Ecklonia cava.</title>
        <authorList>
            <person name="Lee J.H."/>
            <person name="Baik K.S."/>
            <person name="Seong C.N."/>
        </authorList>
    </citation>
    <scope>NUCLEOTIDE SEQUENCE [LARGE SCALE GENOMIC DNA]</scope>
    <source>
        <strain evidence="2 3">ECD14</strain>
    </source>
</reference>
<proteinExistence type="predicted"/>
<gene>
    <name evidence="2" type="ORF">C1H87_03220</name>
</gene>